<dbReference type="Gene3D" id="3.40.50.2300">
    <property type="match status" value="1"/>
</dbReference>
<accession>A0A2T1HRJ9</accession>
<dbReference type="EMBL" id="PVZS01000015">
    <property type="protein sequence ID" value="PSC04263.1"/>
    <property type="molecule type" value="Genomic_DNA"/>
</dbReference>
<proteinExistence type="predicted"/>
<evidence type="ECO:0000256" key="1">
    <source>
        <dbReference type="SAM" id="MobiDB-lite"/>
    </source>
</evidence>
<dbReference type="SUPFAM" id="SSF52172">
    <property type="entry name" value="CheY-like"/>
    <property type="match status" value="1"/>
</dbReference>
<dbReference type="Proteomes" id="UP000239772">
    <property type="component" value="Unassembled WGS sequence"/>
</dbReference>
<reference evidence="3" key="1">
    <citation type="submission" date="2018-03" db="EMBL/GenBank/DDBJ databases">
        <authorList>
            <person name="Sun L."/>
            <person name="Liu H."/>
            <person name="Chen W."/>
            <person name="Huang K."/>
            <person name="Liu W."/>
            <person name="Gao X."/>
        </authorList>
    </citation>
    <scope>NUCLEOTIDE SEQUENCE [LARGE SCALE GENOMIC DNA]</scope>
    <source>
        <strain evidence="3">SH9</strain>
    </source>
</reference>
<name>A0A2T1HRJ9_9HYPH</name>
<evidence type="ECO:0008006" key="4">
    <source>
        <dbReference type="Google" id="ProtNLM"/>
    </source>
</evidence>
<gene>
    <name evidence="2" type="ORF">SLNSH_14835</name>
</gene>
<keyword evidence="3" id="KW-1185">Reference proteome</keyword>
<protein>
    <recommendedName>
        <fullName evidence="4">Response regulatory domain-containing protein</fullName>
    </recommendedName>
</protein>
<sequence length="195" mass="20935">MSTPLLDRIADHDLAAGEHAAAPSPAEGNGHHQAEATADKGYPVDRSRAEIGLLLVGSFRLERECLAQAIQKRCPQFKIFDLDFDPLQLEQLGEWADVVVLSRNGLGRAHEDIRVALDALRASTPAPATMIISDLSNEQDALWALKSGAAGVFSMDEGVQLLIAAIQVLLAGGRYVPAKVLTHWCEQGGAVPQRP</sequence>
<evidence type="ECO:0000313" key="3">
    <source>
        <dbReference type="Proteomes" id="UP000239772"/>
    </source>
</evidence>
<feature type="compositionally biased region" description="Low complexity" evidence="1">
    <location>
        <begin position="18"/>
        <end position="28"/>
    </location>
</feature>
<feature type="region of interest" description="Disordered" evidence="1">
    <location>
        <begin position="18"/>
        <end position="41"/>
    </location>
</feature>
<dbReference type="AlphaFoldDB" id="A0A2T1HRJ9"/>
<evidence type="ECO:0000313" key="2">
    <source>
        <dbReference type="EMBL" id="PSC04263.1"/>
    </source>
</evidence>
<feature type="compositionally biased region" description="Basic and acidic residues" evidence="1">
    <location>
        <begin position="29"/>
        <end position="41"/>
    </location>
</feature>
<dbReference type="RefSeq" id="WP_106337789.1">
    <property type="nucleotide sequence ID" value="NZ_PVZS01000015.1"/>
</dbReference>
<comment type="caution">
    <text evidence="2">The sequence shown here is derived from an EMBL/GenBank/DDBJ whole genome shotgun (WGS) entry which is preliminary data.</text>
</comment>
<organism evidence="2 3">
    <name type="scientific">Alsobacter soli</name>
    <dbReference type="NCBI Taxonomy" id="2109933"/>
    <lineage>
        <taxon>Bacteria</taxon>
        <taxon>Pseudomonadati</taxon>
        <taxon>Pseudomonadota</taxon>
        <taxon>Alphaproteobacteria</taxon>
        <taxon>Hyphomicrobiales</taxon>
        <taxon>Alsobacteraceae</taxon>
        <taxon>Alsobacter</taxon>
    </lineage>
</organism>
<dbReference type="InterPro" id="IPR011006">
    <property type="entry name" value="CheY-like_superfamily"/>
</dbReference>